<sequence>MVGAKGGCRGWWGREEGCERPGVRIAAHSPVRHFAKRLAGWRVRPEEEDVRLVFARQSSLLRALADEWGMEGVVTGRRA</sequence>
<accession>A0A6G1D960</accession>
<organism evidence="1 2">
    <name type="scientific">Oryza meyeriana var. granulata</name>
    <dbReference type="NCBI Taxonomy" id="110450"/>
    <lineage>
        <taxon>Eukaryota</taxon>
        <taxon>Viridiplantae</taxon>
        <taxon>Streptophyta</taxon>
        <taxon>Embryophyta</taxon>
        <taxon>Tracheophyta</taxon>
        <taxon>Spermatophyta</taxon>
        <taxon>Magnoliopsida</taxon>
        <taxon>Liliopsida</taxon>
        <taxon>Poales</taxon>
        <taxon>Poaceae</taxon>
        <taxon>BOP clade</taxon>
        <taxon>Oryzoideae</taxon>
        <taxon>Oryzeae</taxon>
        <taxon>Oryzinae</taxon>
        <taxon>Oryza</taxon>
        <taxon>Oryza meyeriana</taxon>
    </lineage>
</organism>
<gene>
    <name evidence="1" type="ORF">E2562_027239</name>
</gene>
<evidence type="ECO:0000313" key="2">
    <source>
        <dbReference type="Proteomes" id="UP000479710"/>
    </source>
</evidence>
<dbReference type="EMBL" id="SPHZ02000007">
    <property type="protein sequence ID" value="KAF0908684.1"/>
    <property type="molecule type" value="Genomic_DNA"/>
</dbReference>
<reference evidence="1 2" key="1">
    <citation type="submission" date="2019-11" db="EMBL/GenBank/DDBJ databases">
        <title>Whole genome sequence of Oryza granulata.</title>
        <authorList>
            <person name="Li W."/>
        </authorList>
    </citation>
    <scope>NUCLEOTIDE SEQUENCE [LARGE SCALE GENOMIC DNA]</scope>
    <source>
        <strain evidence="2">cv. Menghai</strain>
        <tissue evidence="1">Leaf</tissue>
    </source>
</reference>
<name>A0A6G1D960_9ORYZ</name>
<dbReference type="AlphaFoldDB" id="A0A6G1D960"/>
<comment type="caution">
    <text evidence="1">The sequence shown here is derived from an EMBL/GenBank/DDBJ whole genome shotgun (WGS) entry which is preliminary data.</text>
</comment>
<proteinExistence type="predicted"/>
<protein>
    <submittedName>
        <fullName evidence="1">Uncharacterized protein</fullName>
    </submittedName>
</protein>
<dbReference type="Proteomes" id="UP000479710">
    <property type="component" value="Unassembled WGS sequence"/>
</dbReference>
<evidence type="ECO:0000313" key="1">
    <source>
        <dbReference type="EMBL" id="KAF0908684.1"/>
    </source>
</evidence>
<keyword evidence="2" id="KW-1185">Reference proteome</keyword>